<sequence>LLYIEFFALLSHVLVSIPAKMKLDLTMNDRFNQRFQSVYGGLVPQIARLVPFNDSEVTCILMIYYKYSLQNGPSARRITSSQFVNIVIGFQQLYDMDVVDRIVTLIAGGRKHVTPMEFVNYMTILMSRDMERKMEFAYMVYDKNGMGINREIISSSVERFFVGDDDEVLEMRLDMVDFLLLKFDEDQDGYISFEEYRSIVLQQPRLLEFLGPIFPSDETRLVVAYCTAIYSHIPEMGTL</sequence>
<dbReference type="ExpressionAtlas" id="H0RNF5">
    <property type="expression patterns" value="baseline and differential"/>
</dbReference>
<evidence type="ECO:0000256" key="1">
    <source>
        <dbReference type="ARBA" id="ARBA00022837"/>
    </source>
</evidence>
<feature type="domain" description="EF-hand" evidence="3">
    <location>
        <begin position="171"/>
        <end position="206"/>
    </location>
</feature>
<feature type="signal peptide" evidence="2">
    <location>
        <begin position="1"/>
        <end position="16"/>
    </location>
</feature>
<keyword evidence="1" id="KW-0106">Calcium</keyword>
<evidence type="ECO:0000256" key="2">
    <source>
        <dbReference type="SAM" id="SignalP"/>
    </source>
</evidence>
<dbReference type="InterPro" id="IPR011992">
    <property type="entry name" value="EF-hand-dom_pair"/>
</dbReference>
<feature type="chain" id="PRO_5003537567" evidence="2">
    <location>
        <begin position="17"/>
        <end position="239"/>
    </location>
</feature>
<dbReference type="GO" id="GO:0005509">
    <property type="term" value="F:calcium ion binding"/>
    <property type="evidence" value="ECO:0007669"/>
    <property type="project" value="InterPro"/>
</dbReference>
<dbReference type="PROSITE" id="PS50222">
    <property type="entry name" value="EF_HAND_2"/>
    <property type="match status" value="1"/>
</dbReference>
<dbReference type="EMBL" id="BT132877">
    <property type="protein sequence ID" value="AEV23901.1"/>
    <property type="molecule type" value="mRNA"/>
</dbReference>
<proteinExistence type="evidence at transcript level"/>
<dbReference type="Bgee" id="FBgn0038089">
    <property type="expression patterns" value="Expressed in mid-late elongation-stage spermatid (Drosophila) in testis and 24 other cell types or tissues"/>
</dbReference>
<accession>H0RNF5</accession>
<dbReference type="InterPro" id="IPR018247">
    <property type="entry name" value="EF_Hand_1_Ca_BS"/>
</dbReference>
<dbReference type="VEuPathDB" id="VectorBase:FBgn0038089"/>
<dbReference type="PROSITE" id="PS00018">
    <property type="entry name" value="EF_HAND_1"/>
    <property type="match status" value="1"/>
</dbReference>
<dbReference type="Gene3D" id="1.10.238.10">
    <property type="entry name" value="EF-hand"/>
    <property type="match status" value="1"/>
</dbReference>
<evidence type="ECO:0000313" key="4">
    <source>
        <dbReference type="EMBL" id="AEV23901.1"/>
    </source>
</evidence>
<evidence type="ECO:0000259" key="3">
    <source>
        <dbReference type="PROSITE" id="PS50222"/>
    </source>
</evidence>
<reference evidence="4" key="1">
    <citation type="submission" date="2011-12" db="EMBL/GenBank/DDBJ databases">
        <authorList>
            <person name="Carlson J."/>
            <person name="Booth B."/>
            <person name="Frise E."/>
            <person name="Park S."/>
            <person name="Wan K."/>
            <person name="Yu C."/>
            <person name="Celniker S."/>
        </authorList>
    </citation>
    <scope>NUCLEOTIDE SEQUENCE</scope>
</reference>
<dbReference type="SUPFAM" id="SSF47473">
    <property type="entry name" value="EF-hand"/>
    <property type="match status" value="1"/>
</dbReference>
<dbReference type="InterPro" id="IPR002048">
    <property type="entry name" value="EF_hand_dom"/>
</dbReference>
<dbReference type="HOGENOM" id="CLU_061288_3_1_1"/>
<dbReference type="AlphaFoldDB" id="H0RNF5"/>
<dbReference type="OrthoDB" id="191686at2759"/>
<name>H0RNF5_DROME</name>
<gene>
    <name evidence="4" type="primary">d-cup-RA</name>
</gene>
<organism evidence="4">
    <name type="scientific">Drosophila melanogaster</name>
    <name type="common">Fruit fly</name>
    <dbReference type="NCBI Taxonomy" id="7227"/>
    <lineage>
        <taxon>Eukaryota</taxon>
        <taxon>Metazoa</taxon>
        <taxon>Ecdysozoa</taxon>
        <taxon>Arthropoda</taxon>
        <taxon>Hexapoda</taxon>
        <taxon>Insecta</taxon>
        <taxon>Pterygota</taxon>
        <taxon>Neoptera</taxon>
        <taxon>Endopterygota</taxon>
        <taxon>Diptera</taxon>
        <taxon>Brachycera</taxon>
        <taxon>Muscomorpha</taxon>
        <taxon>Ephydroidea</taxon>
        <taxon>Drosophilidae</taxon>
        <taxon>Drosophila</taxon>
        <taxon>Sophophora</taxon>
    </lineage>
</organism>
<protein>
    <submittedName>
        <fullName evidence="4">FI16672p1</fullName>
    </submittedName>
</protein>
<feature type="non-terminal residue" evidence="4">
    <location>
        <position position="1"/>
    </location>
</feature>
<keyword evidence="2" id="KW-0732">Signal</keyword>